<comment type="caution">
    <text evidence="1">The sequence shown here is derived from an EMBL/GenBank/DDBJ whole genome shotgun (WGS) entry which is preliminary data.</text>
</comment>
<organism evidence="1 2">
    <name type="scientific">Arctium lappa</name>
    <name type="common">Greater burdock</name>
    <name type="synonym">Lappa major</name>
    <dbReference type="NCBI Taxonomy" id="4217"/>
    <lineage>
        <taxon>Eukaryota</taxon>
        <taxon>Viridiplantae</taxon>
        <taxon>Streptophyta</taxon>
        <taxon>Embryophyta</taxon>
        <taxon>Tracheophyta</taxon>
        <taxon>Spermatophyta</taxon>
        <taxon>Magnoliopsida</taxon>
        <taxon>eudicotyledons</taxon>
        <taxon>Gunneridae</taxon>
        <taxon>Pentapetalae</taxon>
        <taxon>asterids</taxon>
        <taxon>campanulids</taxon>
        <taxon>Asterales</taxon>
        <taxon>Asteraceae</taxon>
        <taxon>Carduoideae</taxon>
        <taxon>Cardueae</taxon>
        <taxon>Arctiinae</taxon>
        <taxon>Arctium</taxon>
    </lineage>
</organism>
<evidence type="ECO:0000313" key="1">
    <source>
        <dbReference type="EMBL" id="KAI3735848.1"/>
    </source>
</evidence>
<dbReference type="Proteomes" id="UP001055879">
    <property type="component" value="Linkage Group LG04"/>
</dbReference>
<gene>
    <name evidence="1" type="ORF">L6452_15368</name>
</gene>
<sequence length="78" mass="8985">MIQRFSRLSGQQMVDLITGVKAYQWKSLFRRLDWEGNFPTSVTNPQPMGKDWAGYDRFITVMPNTLAAVSEGIYVKLQ</sequence>
<evidence type="ECO:0000313" key="2">
    <source>
        <dbReference type="Proteomes" id="UP001055879"/>
    </source>
</evidence>
<reference evidence="2" key="1">
    <citation type="journal article" date="2022" name="Mol. Ecol. Resour.">
        <title>The genomes of chicory, endive, great burdock and yacon provide insights into Asteraceae palaeo-polyploidization history and plant inulin production.</title>
        <authorList>
            <person name="Fan W."/>
            <person name="Wang S."/>
            <person name="Wang H."/>
            <person name="Wang A."/>
            <person name="Jiang F."/>
            <person name="Liu H."/>
            <person name="Zhao H."/>
            <person name="Xu D."/>
            <person name="Zhang Y."/>
        </authorList>
    </citation>
    <scope>NUCLEOTIDE SEQUENCE [LARGE SCALE GENOMIC DNA]</scope>
    <source>
        <strain evidence="2">cv. Niubang</strain>
    </source>
</reference>
<reference evidence="1 2" key="2">
    <citation type="journal article" date="2022" name="Mol. Ecol. Resour.">
        <title>The genomes of chicory, endive, great burdock and yacon provide insights into Asteraceae paleo-polyploidization history and plant inulin production.</title>
        <authorList>
            <person name="Fan W."/>
            <person name="Wang S."/>
            <person name="Wang H."/>
            <person name="Wang A."/>
            <person name="Jiang F."/>
            <person name="Liu H."/>
            <person name="Zhao H."/>
            <person name="Xu D."/>
            <person name="Zhang Y."/>
        </authorList>
    </citation>
    <scope>NUCLEOTIDE SEQUENCE [LARGE SCALE GENOMIC DNA]</scope>
    <source>
        <strain evidence="2">cv. Niubang</strain>
    </source>
</reference>
<keyword evidence="2" id="KW-1185">Reference proteome</keyword>
<protein>
    <submittedName>
        <fullName evidence="1">Uncharacterized protein</fullName>
    </submittedName>
</protein>
<accession>A0ACB9CNC8</accession>
<proteinExistence type="predicted"/>
<dbReference type="EMBL" id="CM042050">
    <property type="protein sequence ID" value="KAI3735848.1"/>
    <property type="molecule type" value="Genomic_DNA"/>
</dbReference>
<name>A0ACB9CNC8_ARCLA</name>